<dbReference type="Gene3D" id="3.60.10.10">
    <property type="entry name" value="Endonuclease/exonuclease/phosphatase"/>
    <property type="match status" value="1"/>
</dbReference>
<sequence length="895" mass="101121">MPQRHLRPSGPALSIASINIEGFSRCKADILATVVKHFDIVCMQETHIGPAQHRPALPGMKLVAETRHRQYGSAVFSRPNLTIEEVCTHTTEGQMETITVALPNVSVTSVYKPPKSPFSHTELPDRCKRKFQISIGDFNAHGTSWGYKENNQDGDAVETWLESKHLTLIHDAKLPKSFHSARWKQGYNPDLVCVSSELASRAVKEVLDPIPHSQHRPITITIRSVLQATTVPFRRRFNLRKADWLLYQQEIEDSIPSIPPHPNSYTTFTDLLKRSARRHIPRGCQTEYIPGLSETSSDLLQAYHMAYHEDPFSSTTTELGEILLNKVGEDRRQVWKELIENTNMTNNSRKAWATIRRLGADHTTPLTLTTVTANSVAAQLVLNGRSQTRRRPTGEYRRTAVSDHPQPASALTKPFDPEELEAALCLLKPGKAAGIDDVLAEMIQHLGPKAKSWLLEMLNSSFIDLTAAYDTVQHRAMIRKLLDMTGDLDLCQVIKSLLNNRRFFVQLNDKKSKWKAQKNGLPQGSVLAPLLFNIYTNDQPLPPQCRRFIYADDLCITTQQESFHKIEPVLESALQEMSTYYNNNHLKPNPSKTQLCNFHLKNRDAGKELNISWDGHKLLNHPHPVYLGVTLDRTLSFKTHLQNTKAKVNTRNNILRKLVNSKWGADPPTIRATALALCFSTAEYACSSWSRSHHTKLVGTALNDTCRIITGCIKTTPVPCLYALAGIAPPHTRRSIVARDERRAQESDMRHPLYGHTAPPSRLKSRASFLHTVPPLQSTKETARTNIWRVEWHQLNTRAQEWMERGITPTECLASGHDLPWPTWKTLNRLRVEQGRCKALLKTWNYHTEDTCGCGAVQTMSHLLECDDAPQCSPQDLAEPTPSAVSCARYWQNDI</sequence>
<evidence type="ECO:0000256" key="3">
    <source>
        <dbReference type="SAM" id="MobiDB-lite"/>
    </source>
</evidence>
<dbReference type="PROSITE" id="PS50878">
    <property type="entry name" value="RT_POL"/>
    <property type="match status" value="1"/>
</dbReference>
<dbReference type="SUPFAM" id="SSF56219">
    <property type="entry name" value="DNase I-like"/>
    <property type="match status" value="1"/>
</dbReference>
<evidence type="ECO:0000256" key="2">
    <source>
        <dbReference type="ARBA" id="ARBA00012180"/>
    </source>
</evidence>
<dbReference type="InterPro" id="IPR000477">
    <property type="entry name" value="RT_dom"/>
</dbReference>
<keyword evidence="6" id="KW-1185">Reference proteome</keyword>
<dbReference type="PANTHER" id="PTHR36688">
    <property type="entry name" value="ENDO/EXONUCLEASE/PHOSPHATASE DOMAIN-CONTAINING PROTEIN"/>
    <property type="match status" value="1"/>
</dbReference>
<feature type="domain" description="Reverse transcriptase" evidence="4">
    <location>
        <begin position="364"/>
        <end position="631"/>
    </location>
</feature>
<dbReference type="Pfam" id="PF00078">
    <property type="entry name" value="RVT_1"/>
    <property type="match status" value="1"/>
</dbReference>
<evidence type="ECO:0000313" key="6">
    <source>
        <dbReference type="Proteomes" id="UP001152622"/>
    </source>
</evidence>
<dbReference type="InterPro" id="IPR052560">
    <property type="entry name" value="RdDP_mobile_element"/>
</dbReference>
<dbReference type="PANTHER" id="PTHR36688:SF1">
    <property type="entry name" value="ENDONUCLEASE_EXONUCLEASE_PHOSPHATASE DOMAIN-CONTAINING PROTEIN"/>
    <property type="match status" value="1"/>
</dbReference>
<dbReference type="Proteomes" id="UP001152622">
    <property type="component" value="Chromosome 18"/>
</dbReference>
<dbReference type="SUPFAM" id="SSF56672">
    <property type="entry name" value="DNA/RNA polymerases"/>
    <property type="match status" value="1"/>
</dbReference>
<reference evidence="5" key="1">
    <citation type="journal article" date="2023" name="Science">
        <title>Genome structures resolve the early diversification of teleost fishes.</title>
        <authorList>
            <person name="Parey E."/>
            <person name="Louis A."/>
            <person name="Montfort J."/>
            <person name="Bouchez O."/>
            <person name="Roques C."/>
            <person name="Iampietro C."/>
            <person name="Lluch J."/>
            <person name="Castinel A."/>
            <person name="Donnadieu C."/>
            <person name="Desvignes T."/>
            <person name="Floi Bucao C."/>
            <person name="Jouanno E."/>
            <person name="Wen M."/>
            <person name="Mejri S."/>
            <person name="Dirks R."/>
            <person name="Jansen H."/>
            <person name="Henkel C."/>
            <person name="Chen W.J."/>
            <person name="Zahm M."/>
            <person name="Cabau C."/>
            <person name="Klopp C."/>
            <person name="Thompson A.W."/>
            <person name="Robinson-Rechavi M."/>
            <person name="Braasch I."/>
            <person name="Lecointre G."/>
            <person name="Bobe J."/>
            <person name="Postlethwait J.H."/>
            <person name="Berthelot C."/>
            <person name="Roest Crollius H."/>
            <person name="Guiguen Y."/>
        </authorList>
    </citation>
    <scope>NUCLEOTIDE SEQUENCE</scope>
    <source>
        <strain evidence="5">WJC10195</strain>
    </source>
</reference>
<gene>
    <name evidence="5" type="ORF">SKAU_G00365260</name>
</gene>
<feature type="compositionally biased region" description="Basic and acidic residues" evidence="3">
    <location>
        <begin position="392"/>
        <end position="401"/>
    </location>
</feature>
<dbReference type="InterPro" id="IPR005135">
    <property type="entry name" value="Endo/exonuclease/phosphatase"/>
</dbReference>
<evidence type="ECO:0000313" key="5">
    <source>
        <dbReference type="EMBL" id="KAJ8337560.1"/>
    </source>
</evidence>
<comment type="similarity">
    <text evidence="1">Belongs to the beta type-B retroviral polymerase family. HERV class-II K(HML-2) pol subfamily.</text>
</comment>
<dbReference type="InterPro" id="IPR036691">
    <property type="entry name" value="Endo/exonu/phosph_ase_sf"/>
</dbReference>
<accession>A0A9Q1IEG2</accession>
<comment type="caution">
    <text evidence="5">The sequence shown here is derived from an EMBL/GenBank/DDBJ whole genome shotgun (WGS) entry which is preliminary data.</text>
</comment>
<evidence type="ECO:0000256" key="1">
    <source>
        <dbReference type="ARBA" id="ARBA00010879"/>
    </source>
</evidence>
<dbReference type="InterPro" id="IPR043128">
    <property type="entry name" value="Rev_trsase/Diguanyl_cyclase"/>
</dbReference>
<dbReference type="EMBL" id="JAINUF010000018">
    <property type="protein sequence ID" value="KAJ8337560.1"/>
    <property type="molecule type" value="Genomic_DNA"/>
</dbReference>
<organism evidence="5 6">
    <name type="scientific">Synaphobranchus kaupii</name>
    <name type="common">Kaup's arrowtooth eel</name>
    <dbReference type="NCBI Taxonomy" id="118154"/>
    <lineage>
        <taxon>Eukaryota</taxon>
        <taxon>Metazoa</taxon>
        <taxon>Chordata</taxon>
        <taxon>Craniata</taxon>
        <taxon>Vertebrata</taxon>
        <taxon>Euteleostomi</taxon>
        <taxon>Actinopterygii</taxon>
        <taxon>Neopterygii</taxon>
        <taxon>Teleostei</taxon>
        <taxon>Anguilliformes</taxon>
        <taxon>Synaphobranchidae</taxon>
        <taxon>Synaphobranchus</taxon>
    </lineage>
</organism>
<feature type="region of interest" description="Disordered" evidence="3">
    <location>
        <begin position="385"/>
        <end position="411"/>
    </location>
</feature>
<dbReference type="OrthoDB" id="416454at2759"/>
<dbReference type="EC" id="3.1.26.4" evidence="2"/>
<dbReference type="Gene3D" id="3.30.70.270">
    <property type="match status" value="1"/>
</dbReference>
<evidence type="ECO:0000259" key="4">
    <source>
        <dbReference type="PROSITE" id="PS50878"/>
    </source>
</evidence>
<proteinExistence type="inferred from homology"/>
<dbReference type="Pfam" id="PF14529">
    <property type="entry name" value="Exo_endo_phos_2"/>
    <property type="match status" value="1"/>
</dbReference>
<dbReference type="AlphaFoldDB" id="A0A9Q1IEG2"/>
<name>A0A9Q1IEG2_SYNKA</name>
<protein>
    <recommendedName>
        <fullName evidence="2">ribonuclease H</fullName>
        <ecNumber evidence="2">3.1.26.4</ecNumber>
    </recommendedName>
</protein>
<dbReference type="GO" id="GO:0004523">
    <property type="term" value="F:RNA-DNA hybrid ribonuclease activity"/>
    <property type="evidence" value="ECO:0007669"/>
    <property type="project" value="UniProtKB-EC"/>
</dbReference>
<dbReference type="InterPro" id="IPR043502">
    <property type="entry name" value="DNA/RNA_pol_sf"/>
</dbReference>